<evidence type="ECO:0000313" key="4">
    <source>
        <dbReference type="Proteomes" id="UP000516421"/>
    </source>
</evidence>
<protein>
    <recommendedName>
        <fullName evidence="2">TY-Chap N-terminal domain-containing protein</fullName>
    </recommendedName>
</protein>
<dbReference type="EMBL" id="CP061538">
    <property type="protein sequence ID" value="QNV39544.1"/>
    <property type="molecule type" value="Genomic_DNA"/>
</dbReference>
<dbReference type="InterPro" id="IPR054344">
    <property type="entry name" value="TY-Chap_N"/>
</dbReference>
<evidence type="ECO:0000256" key="1">
    <source>
        <dbReference type="SAM" id="MobiDB-lite"/>
    </source>
</evidence>
<feature type="region of interest" description="Disordered" evidence="1">
    <location>
        <begin position="443"/>
        <end position="467"/>
    </location>
</feature>
<dbReference type="Pfam" id="PF22552">
    <property type="entry name" value="TY-Chap3"/>
    <property type="match status" value="1"/>
</dbReference>
<reference evidence="3 4" key="1">
    <citation type="submission" date="2020-09" db="EMBL/GenBank/DDBJ databases">
        <title>Investigation of environmental microbe.</title>
        <authorList>
            <person name="Ou Y."/>
            <person name="Kang Q."/>
        </authorList>
    </citation>
    <scope>NUCLEOTIDE SEQUENCE [LARGE SCALE GENOMIC DNA]</scope>
    <source>
        <strain evidence="3 4">KJZ-9</strain>
    </source>
</reference>
<name>A0A7H2BIP8_9MICC</name>
<feature type="domain" description="TY-Chap N-terminal" evidence="2">
    <location>
        <begin position="327"/>
        <end position="442"/>
    </location>
</feature>
<accession>A0A7H2BIP8</accession>
<sequence>MNESDSYEKFVENYSDLLDQLVRAGWTPGEAYSRFTTLFPEVNPDFVHKAINSGRWTFIGRKENLLNNVMMAAALWYAVAVTHDLDPEPEYTAVHLDPVIVQDLSRLFTTAGVDAQKIASIMSRCGATLKHLAENPYIRLDEVTYDDFLEDLPAEVQGISDDVFLWPPQRSIIEDRLGEGNFSQALLRVGICPPDLEELGMSVSASAVSDRAFRNALGEFLSYCIRYDRNPTVLLYGSWAVARNQIGRAPLVGAVRAKYGSWHRALKLGRRMVNDALQMSHAKAVPARPVESYTSSESAPLRIEDLKAQGIGVVQQAPHNPHEVERQAWKSLTNVLFARLRELPWNQTLRVYYLTPGSIAAGDYTPYVSILRSPGGYLCEITDSNDFSMRKEEYNIEYLREQGWGEPSEGTLTWSQNFFDSSAAAEHIIRAMREGLHCERPDYFQSDDPTNSSRTHVVDPTTGSVPMVPAQFIEDSTTRISVQSELND</sequence>
<dbReference type="Proteomes" id="UP000516421">
    <property type="component" value="Chromosome"/>
</dbReference>
<evidence type="ECO:0000259" key="2">
    <source>
        <dbReference type="Pfam" id="PF22552"/>
    </source>
</evidence>
<dbReference type="AlphaFoldDB" id="A0A7H2BIP8"/>
<proteinExistence type="predicted"/>
<organism evidence="3 4">
    <name type="scientific">Rothia amarae</name>
    <dbReference type="NCBI Taxonomy" id="169480"/>
    <lineage>
        <taxon>Bacteria</taxon>
        <taxon>Bacillati</taxon>
        <taxon>Actinomycetota</taxon>
        <taxon>Actinomycetes</taxon>
        <taxon>Micrococcales</taxon>
        <taxon>Micrococcaceae</taxon>
        <taxon>Rothia</taxon>
    </lineage>
</organism>
<evidence type="ECO:0000313" key="3">
    <source>
        <dbReference type="EMBL" id="QNV39544.1"/>
    </source>
</evidence>
<dbReference type="RefSeq" id="WP_190617061.1">
    <property type="nucleotide sequence ID" value="NZ_CP061538.1"/>
</dbReference>
<keyword evidence="4" id="KW-1185">Reference proteome</keyword>
<dbReference type="KEGG" id="rama:IDM48_09210"/>
<gene>
    <name evidence="3" type="ORF">IDM48_09210</name>
</gene>